<gene>
    <name evidence="2" type="ORF">SYV04_01220</name>
</gene>
<name>A0ABU5GUX9_9BACT</name>
<evidence type="ECO:0000256" key="1">
    <source>
        <dbReference type="SAM" id="Phobius"/>
    </source>
</evidence>
<evidence type="ECO:0000313" key="2">
    <source>
        <dbReference type="EMBL" id="MDY7224975.1"/>
    </source>
</evidence>
<organism evidence="2 3">
    <name type="scientific">Hyalangium rubrum</name>
    <dbReference type="NCBI Taxonomy" id="3103134"/>
    <lineage>
        <taxon>Bacteria</taxon>
        <taxon>Pseudomonadati</taxon>
        <taxon>Myxococcota</taxon>
        <taxon>Myxococcia</taxon>
        <taxon>Myxococcales</taxon>
        <taxon>Cystobacterineae</taxon>
        <taxon>Archangiaceae</taxon>
        <taxon>Hyalangium</taxon>
    </lineage>
</organism>
<evidence type="ECO:0000313" key="3">
    <source>
        <dbReference type="Proteomes" id="UP001291309"/>
    </source>
</evidence>
<sequence length="119" mass="13030">MRYRVRTPEGELEYPSLRDVEQAYMQGLVAPQDEVLEEGATLWRKAESLPSLVRARRASTAAGGRAQTLTVLAAVALGGIALYLLSTGANLLWVFALAILVISILSRVVIKAFRRPPPR</sequence>
<feature type="transmembrane region" description="Helical" evidence="1">
    <location>
        <begin position="66"/>
        <end position="85"/>
    </location>
</feature>
<proteinExistence type="predicted"/>
<protein>
    <recommendedName>
        <fullName evidence="4">GYF domain-containing protein</fullName>
    </recommendedName>
</protein>
<keyword evidence="1" id="KW-0812">Transmembrane</keyword>
<keyword evidence="1" id="KW-0472">Membrane</keyword>
<keyword evidence="1" id="KW-1133">Transmembrane helix</keyword>
<dbReference type="EMBL" id="JAXIVS010000001">
    <property type="protein sequence ID" value="MDY7224975.1"/>
    <property type="molecule type" value="Genomic_DNA"/>
</dbReference>
<dbReference type="RefSeq" id="WP_321543700.1">
    <property type="nucleotide sequence ID" value="NZ_JAXIVS010000001.1"/>
</dbReference>
<reference evidence="2 3" key="1">
    <citation type="submission" date="2023-12" db="EMBL/GenBank/DDBJ databases">
        <title>the genome sequence of Hyalangium sp. s54d21.</title>
        <authorList>
            <person name="Zhang X."/>
        </authorList>
    </citation>
    <scope>NUCLEOTIDE SEQUENCE [LARGE SCALE GENOMIC DNA]</scope>
    <source>
        <strain evidence="3">s54d21</strain>
    </source>
</reference>
<keyword evidence="3" id="KW-1185">Reference proteome</keyword>
<dbReference type="Proteomes" id="UP001291309">
    <property type="component" value="Unassembled WGS sequence"/>
</dbReference>
<accession>A0ABU5GUX9</accession>
<feature type="transmembrane region" description="Helical" evidence="1">
    <location>
        <begin position="91"/>
        <end position="110"/>
    </location>
</feature>
<evidence type="ECO:0008006" key="4">
    <source>
        <dbReference type="Google" id="ProtNLM"/>
    </source>
</evidence>
<comment type="caution">
    <text evidence="2">The sequence shown here is derived from an EMBL/GenBank/DDBJ whole genome shotgun (WGS) entry which is preliminary data.</text>
</comment>